<organism evidence="1 2">
    <name type="scientific">Urechidicola vernalis</name>
    <dbReference type="NCBI Taxonomy" id="3075600"/>
    <lineage>
        <taxon>Bacteria</taxon>
        <taxon>Pseudomonadati</taxon>
        <taxon>Bacteroidota</taxon>
        <taxon>Flavobacteriia</taxon>
        <taxon>Flavobacteriales</taxon>
        <taxon>Flavobacteriaceae</taxon>
        <taxon>Urechidicola</taxon>
    </lineage>
</organism>
<name>A0ABU2Y686_9FLAO</name>
<dbReference type="InterPro" id="IPR014469">
    <property type="entry name" value="DUF2271"/>
</dbReference>
<sequence length="163" mass="18639">MKQISKLAITVLIGVFTLMSFSKMNDKTSVKCMVQMINYEGEGAYIIISLLDPDGNYKETLYVQGDDKEWYNDITEWWAFHGKQRPNIDAITGETIAGGERSMNVINIPTDAIDNGHKLRFETSVEEQEYHVADLEFELTTENLSSKKEGTGFIRYVRLMPQK</sequence>
<accession>A0ABU2Y686</accession>
<evidence type="ECO:0000313" key="1">
    <source>
        <dbReference type="EMBL" id="MDT0553202.1"/>
    </source>
</evidence>
<reference evidence="1 2" key="1">
    <citation type="submission" date="2023-09" db="EMBL/GenBank/DDBJ databases">
        <authorList>
            <person name="Rey-Velasco X."/>
        </authorList>
    </citation>
    <scope>NUCLEOTIDE SEQUENCE [LARGE SCALE GENOMIC DNA]</scope>
    <source>
        <strain evidence="1 2">P050</strain>
    </source>
</reference>
<dbReference type="Pfam" id="PF10029">
    <property type="entry name" value="DUF2271"/>
    <property type="match status" value="1"/>
</dbReference>
<dbReference type="EMBL" id="JAVRHV010000003">
    <property type="protein sequence ID" value="MDT0553202.1"/>
    <property type="molecule type" value="Genomic_DNA"/>
</dbReference>
<dbReference type="Proteomes" id="UP001252186">
    <property type="component" value="Unassembled WGS sequence"/>
</dbReference>
<keyword evidence="2" id="KW-1185">Reference proteome</keyword>
<protein>
    <submittedName>
        <fullName evidence="1">DUF2271 domain-containing protein</fullName>
    </submittedName>
</protein>
<comment type="caution">
    <text evidence="1">The sequence shown here is derived from an EMBL/GenBank/DDBJ whole genome shotgun (WGS) entry which is preliminary data.</text>
</comment>
<dbReference type="RefSeq" id="WP_311593192.1">
    <property type="nucleotide sequence ID" value="NZ_JAVRHV010000003.1"/>
</dbReference>
<proteinExistence type="predicted"/>
<evidence type="ECO:0000313" key="2">
    <source>
        <dbReference type="Proteomes" id="UP001252186"/>
    </source>
</evidence>
<gene>
    <name evidence="1" type="ORF">RM519_08100</name>
</gene>